<protein>
    <submittedName>
        <fullName evidence="1">Uncharacterized protein</fullName>
    </submittedName>
</protein>
<dbReference type="Proteomes" id="UP000320648">
    <property type="component" value="Unassembled WGS sequence"/>
</dbReference>
<proteinExistence type="predicted"/>
<sequence>MFGQASPSFASYTGAEAAARHQQTAEDAVEDLLAKMVDTWEKDELYLAKYMADLLRAPLLDLLAGGTERLRSECENMYRRIDELNADEGEP</sequence>
<dbReference type="RefSeq" id="WP_158381666.1">
    <property type="nucleotide sequence ID" value="NZ_VMTX01000009.1"/>
</dbReference>
<dbReference type="AlphaFoldDB" id="A0A558IPG1"/>
<name>A0A558IPG1_9CORY</name>
<dbReference type="EMBL" id="VMTX01000009">
    <property type="protein sequence ID" value="TVU83313.1"/>
    <property type="molecule type" value="Genomic_DNA"/>
</dbReference>
<evidence type="ECO:0000313" key="2">
    <source>
        <dbReference type="Proteomes" id="UP000320648"/>
    </source>
</evidence>
<accession>A0A558IPG1</accession>
<reference evidence="1 2" key="1">
    <citation type="submission" date="2019-07" db="EMBL/GenBank/DDBJ databases">
        <title>Draft genome of C. aurimucosum strain 15-4290.</title>
        <authorList>
            <person name="Pacheco L.G.C."/>
            <person name="Aguiar E.R.G.R."/>
            <person name="Navas J."/>
            <person name="Santos C.S."/>
            <person name="Rocha D.J.P.G."/>
        </authorList>
    </citation>
    <scope>NUCLEOTIDE SEQUENCE [LARGE SCALE GENOMIC DNA]</scope>
    <source>
        <strain evidence="1 2">15-4290</strain>
    </source>
</reference>
<organism evidence="1 2">
    <name type="scientific">Corynebacterium aurimucosum</name>
    <dbReference type="NCBI Taxonomy" id="169292"/>
    <lineage>
        <taxon>Bacteria</taxon>
        <taxon>Bacillati</taxon>
        <taxon>Actinomycetota</taxon>
        <taxon>Actinomycetes</taxon>
        <taxon>Mycobacteriales</taxon>
        <taxon>Corynebacteriaceae</taxon>
        <taxon>Corynebacterium</taxon>
    </lineage>
</organism>
<evidence type="ECO:0000313" key="1">
    <source>
        <dbReference type="EMBL" id="TVU83313.1"/>
    </source>
</evidence>
<comment type="caution">
    <text evidence="1">The sequence shown here is derived from an EMBL/GenBank/DDBJ whole genome shotgun (WGS) entry which is preliminary data.</text>
</comment>
<gene>
    <name evidence="1" type="ORF">FQN05_07445</name>
</gene>